<keyword evidence="11" id="KW-1185">Reference proteome</keyword>
<dbReference type="PANTHER" id="PTHR34295:SF4">
    <property type="entry name" value="BIOTIN TRANSPORTER BIOY-RELATED"/>
    <property type="match status" value="1"/>
</dbReference>
<evidence type="ECO:0000256" key="2">
    <source>
        <dbReference type="ARBA" id="ARBA00010692"/>
    </source>
</evidence>
<dbReference type="PIRSF" id="PIRSF016661">
    <property type="entry name" value="BioY"/>
    <property type="match status" value="1"/>
</dbReference>
<dbReference type="KEGG" id="nak:EH165_03125"/>
<dbReference type="OrthoDB" id="9803495at2"/>
<evidence type="ECO:0000256" key="8">
    <source>
        <dbReference type="PIRNR" id="PIRNR016661"/>
    </source>
</evidence>
<dbReference type="Gene3D" id="1.10.1760.20">
    <property type="match status" value="1"/>
</dbReference>
<protein>
    <recommendedName>
        <fullName evidence="8">Biotin transporter</fullName>
    </recommendedName>
</protein>
<feature type="transmembrane region" description="Helical" evidence="9">
    <location>
        <begin position="159"/>
        <end position="184"/>
    </location>
</feature>
<evidence type="ECO:0000256" key="7">
    <source>
        <dbReference type="ARBA" id="ARBA00023136"/>
    </source>
</evidence>
<feature type="transmembrane region" description="Helical" evidence="9">
    <location>
        <begin position="37"/>
        <end position="55"/>
    </location>
</feature>
<comment type="similarity">
    <text evidence="2 8">Belongs to the BioY family.</text>
</comment>
<name>A0A3G8ZIT6_9ACTN</name>
<dbReference type="GO" id="GO:0015225">
    <property type="term" value="F:biotin transmembrane transporter activity"/>
    <property type="evidence" value="ECO:0007669"/>
    <property type="project" value="UniProtKB-UniRule"/>
</dbReference>
<comment type="subcellular location">
    <subcellularLocation>
        <location evidence="1 8">Cell membrane</location>
        <topology evidence="1 8">Multi-pass membrane protein</topology>
    </subcellularLocation>
</comment>
<keyword evidence="6 9" id="KW-1133">Transmembrane helix</keyword>
<reference evidence="10 11" key="2">
    <citation type="submission" date="2018-12" db="EMBL/GenBank/DDBJ databases">
        <title>Nakamurella antarcticus sp. nov., isolated from Antarctica South Shetland Islands soil.</title>
        <authorList>
            <person name="Peng F."/>
        </authorList>
    </citation>
    <scope>NUCLEOTIDE SEQUENCE [LARGE SCALE GENOMIC DNA]</scope>
    <source>
        <strain evidence="10 11">S14-144</strain>
    </source>
</reference>
<dbReference type="RefSeq" id="WP_124797987.1">
    <property type="nucleotide sequence ID" value="NZ_CP034170.1"/>
</dbReference>
<dbReference type="EMBL" id="CP034170">
    <property type="protein sequence ID" value="AZI57302.1"/>
    <property type="molecule type" value="Genomic_DNA"/>
</dbReference>
<evidence type="ECO:0000313" key="11">
    <source>
        <dbReference type="Proteomes" id="UP000268084"/>
    </source>
</evidence>
<proteinExistence type="inferred from homology"/>
<organism evidence="10 11">
    <name type="scientific">Nakamurella antarctica</name>
    <dbReference type="NCBI Taxonomy" id="1902245"/>
    <lineage>
        <taxon>Bacteria</taxon>
        <taxon>Bacillati</taxon>
        <taxon>Actinomycetota</taxon>
        <taxon>Actinomycetes</taxon>
        <taxon>Nakamurellales</taxon>
        <taxon>Nakamurellaceae</taxon>
        <taxon>Nakamurella</taxon>
    </lineage>
</organism>
<dbReference type="Pfam" id="PF02632">
    <property type="entry name" value="BioY"/>
    <property type="match status" value="1"/>
</dbReference>
<evidence type="ECO:0000256" key="5">
    <source>
        <dbReference type="ARBA" id="ARBA00022692"/>
    </source>
</evidence>
<dbReference type="InterPro" id="IPR003784">
    <property type="entry name" value="BioY"/>
</dbReference>
<keyword evidence="4 8" id="KW-1003">Cell membrane</keyword>
<gene>
    <name evidence="10" type="ORF">EH165_03125</name>
</gene>
<keyword evidence="3 8" id="KW-0813">Transport</keyword>
<feature type="transmembrane region" description="Helical" evidence="9">
    <location>
        <begin position="98"/>
        <end position="115"/>
    </location>
</feature>
<evidence type="ECO:0000256" key="6">
    <source>
        <dbReference type="ARBA" id="ARBA00022989"/>
    </source>
</evidence>
<dbReference type="Proteomes" id="UP000268084">
    <property type="component" value="Chromosome"/>
</dbReference>
<keyword evidence="5 9" id="KW-0812">Transmembrane</keyword>
<sequence>MLVPQKRFVARDLAHIAIFAAFIAALGLPGAILIGPIGVSITLQTLGVMLAGAILGARKAAAAVLLFMVLVAAGLPLLSGGRGGLTWLTTAPSAGYPYGWLLGALFIGYFTARILPRYPLPLALLITALGGIAVVYAVGIPVNWINISRNASPADDKTFLFVLGQSAWFVLLDTVKVAVTVLIARQVHRAYPGLIAGATTMAPAFGTSRS</sequence>
<feature type="transmembrane region" description="Helical" evidence="9">
    <location>
        <begin position="12"/>
        <end position="31"/>
    </location>
</feature>
<keyword evidence="7 8" id="KW-0472">Membrane</keyword>
<feature type="transmembrane region" description="Helical" evidence="9">
    <location>
        <begin position="60"/>
        <end position="78"/>
    </location>
</feature>
<dbReference type="PANTHER" id="PTHR34295">
    <property type="entry name" value="BIOTIN TRANSPORTER BIOY"/>
    <property type="match status" value="1"/>
</dbReference>
<accession>A0A3G8ZIT6</accession>
<evidence type="ECO:0000256" key="4">
    <source>
        <dbReference type="ARBA" id="ARBA00022475"/>
    </source>
</evidence>
<dbReference type="GO" id="GO:0005886">
    <property type="term" value="C:plasma membrane"/>
    <property type="evidence" value="ECO:0007669"/>
    <property type="project" value="UniProtKB-SubCell"/>
</dbReference>
<dbReference type="AlphaFoldDB" id="A0A3G8ZIT6"/>
<reference evidence="10 11" key="1">
    <citation type="submission" date="2018-11" db="EMBL/GenBank/DDBJ databases">
        <authorList>
            <person name="Da X."/>
        </authorList>
    </citation>
    <scope>NUCLEOTIDE SEQUENCE [LARGE SCALE GENOMIC DNA]</scope>
    <source>
        <strain evidence="10 11">S14-144</strain>
    </source>
</reference>
<evidence type="ECO:0000313" key="10">
    <source>
        <dbReference type="EMBL" id="AZI57302.1"/>
    </source>
</evidence>
<evidence type="ECO:0000256" key="9">
    <source>
        <dbReference type="SAM" id="Phobius"/>
    </source>
</evidence>
<feature type="transmembrane region" description="Helical" evidence="9">
    <location>
        <begin position="122"/>
        <end position="147"/>
    </location>
</feature>
<evidence type="ECO:0000256" key="3">
    <source>
        <dbReference type="ARBA" id="ARBA00022448"/>
    </source>
</evidence>
<evidence type="ECO:0000256" key="1">
    <source>
        <dbReference type="ARBA" id="ARBA00004651"/>
    </source>
</evidence>